<name>F1YKZ3_9ACTN</name>
<evidence type="ECO:0000313" key="1">
    <source>
        <dbReference type="EMBL" id="EGD54787.1"/>
    </source>
</evidence>
<reference evidence="1 2" key="1">
    <citation type="journal article" date="2011" name="J. Bacteriol.">
        <title>Draft Genome Sequence of Gordonia neofelifaecis NRRL B-59395, a Cholesterol-Degrading Actinomycete.</title>
        <authorList>
            <person name="Ge F."/>
            <person name="Li W."/>
            <person name="Chen G."/>
            <person name="Liu Y."/>
            <person name="Zhang G."/>
            <person name="Yong B."/>
            <person name="Wang Q."/>
            <person name="Wang N."/>
            <person name="Huang Z."/>
            <person name="Li W."/>
            <person name="Wang J."/>
            <person name="Wu C."/>
            <person name="Xie Q."/>
            <person name="Liu G."/>
        </authorList>
    </citation>
    <scope>NUCLEOTIDE SEQUENCE [LARGE SCALE GENOMIC DNA]</scope>
    <source>
        <strain evidence="1 2">NRRL B-59395</strain>
    </source>
</reference>
<sequence>MSQFISTALSRLVVDGALPLVDSRIDASTVPYTGTPQMTPNANTRWSMVHYGVFVPKLPDPYRYLNTMTLIGAPGVEIFDNDQLAARDVRNTTTVLTSTAHDDQYLYRAYDASRDCTFAPDGSHLRWSDELTIDVDGDTARVSGRYPNFAVDLELSITDQVSFFVKTPVYDHLSRLAPFQGTITDDRGSTEVSGLGTFEYARATTHQQISRRALPPRLKLPADFFTYQIIEVDERTQLLLTSVSARGRNACLLVHLRVLGEETRVFDDVRFEVLGYDDPLVDEWGRAMRVPTGFRWTARDGAESLLSIEAVPDSTWRFGHGRGYVGAYTYAGSLRGQDISGTGYIEWVDTQTKPKSVWS</sequence>
<dbReference type="EMBL" id="AEUD01000010">
    <property type="protein sequence ID" value="EGD54787.1"/>
    <property type="molecule type" value="Genomic_DNA"/>
</dbReference>
<proteinExistence type="predicted"/>
<dbReference type="Pfam" id="PF20375">
    <property type="entry name" value="DUF6670"/>
    <property type="match status" value="1"/>
</dbReference>
<dbReference type="RefSeq" id="WP_009679793.1">
    <property type="nucleotide sequence ID" value="NZ_AEUD01000010.1"/>
</dbReference>
<dbReference type="InterPro" id="IPR046611">
    <property type="entry name" value="DUF6670"/>
</dbReference>
<evidence type="ECO:0000313" key="2">
    <source>
        <dbReference type="Proteomes" id="UP000035065"/>
    </source>
</evidence>
<dbReference type="OrthoDB" id="6672593at2"/>
<dbReference type="Proteomes" id="UP000035065">
    <property type="component" value="Unassembled WGS sequence"/>
</dbReference>
<accession>F1YKZ3</accession>
<evidence type="ECO:0008006" key="3">
    <source>
        <dbReference type="Google" id="ProtNLM"/>
    </source>
</evidence>
<comment type="caution">
    <text evidence="1">The sequence shown here is derived from an EMBL/GenBank/DDBJ whole genome shotgun (WGS) entry which is preliminary data.</text>
</comment>
<keyword evidence="2" id="KW-1185">Reference proteome</keyword>
<dbReference type="eggNOG" id="ENOG502Z8UW">
    <property type="taxonomic scope" value="Bacteria"/>
</dbReference>
<gene>
    <name evidence="1" type="ORF">SCNU_12902</name>
</gene>
<dbReference type="AlphaFoldDB" id="F1YKZ3"/>
<organism evidence="1 2">
    <name type="scientific">Gordonia neofelifaecis NRRL B-59395</name>
    <dbReference type="NCBI Taxonomy" id="644548"/>
    <lineage>
        <taxon>Bacteria</taxon>
        <taxon>Bacillati</taxon>
        <taxon>Actinomycetota</taxon>
        <taxon>Actinomycetes</taxon>
        <taxon>Mycobacteriales</taxon>
        <taxon>Gordoniaceae</taxon>
        <taxon>Gordonia</taxon>
    </lineage>
</organism>
<protein>
    <recommendedName>
        <fullName evidence="3">AttH domain-containing protein</fullName>
    </recommendedName>
</protein>